<dbReference type="SUPFAM" id="SSF51905">
    <property type="entry name" value="FAD/NAD(P)-binding domain"/>
    <property type="match status" value="1"/>
</dbReference>
<dbReference type="OrthoDB" id="2690153at2759"/>
<protein>
    <submittedName>
        <fullName evidence="7">FAD/NAD(P)-binding domain-containing protein</fullName>
    </submittedName>
</protein>
<dbReference type="Gene3D" id="3.50.50.60">
    <property type="entry name" value="FAD/NAD(P)-binding domain"/>
    <property type="match status" value="1"/>
</dbReference>
<proteinExistence type="predicted"/>
<organism evidence="7 8">
    <name type="scientific">Heliocybe sulcata</name>
    <dbReference type="NCBI Taxonomy" id="5364"/>
    <lineage>
        <taxon>Eukaryota</taxon>
        <taxon>Fungi</taxon>
        <taxon>Dikarya</taxon>
        <taxon>Basidiomycota</taxon>
        <taxon>Agaricomycotina</taxon>
        <taxon>Agaricomycetes</taxon>
        <taxon>Gloeophyllales</taxon>
        <taxon>Gloeophyllaceae</taxon>
        <taxon>Heliocybe</taxon>
    </lineage>
</organism>
<dbReference type="EMBL" id="ML213521">
    <property type="protein sequence ID" value="TFK47975.1"/>
    <property type="molecule type" value="Genomic_DNA"/>
</dbReference>
<keyword evidence="5" id="KW-0472">Membrane</keyword>
<evidence type="ECO:0000259" key="6">
    <source>
        <dbReference type="Pfam" id="PF01494"/>
    </source>
</evidence>
<evidence type="ECO:0000256" key="4">
    <source>
        <dbReference type="ARBA" id="ARBA00023002"/>
    </source>
</evidence>
<sequence length="579" mass="63000">MQTLLRKRPTEILKDINMTQTAPILIAGAGPAGLVLALALRQNGVPVRIIDKEPKHHLGARAAGIMPRTLEFYDFLGVLPDIMKASTQPPMFCAYKLPGGTEIEETYPMFLSNEPALDRPYLNPRILSQDINQAVLRSHLAKYDTLVELGTALRDFEDKGDHVVASVVKKGPDGAERSESYVASYLVGADGARGVVRNRLGMAFDGEAYEGLNMVFSDVRIAGLGGEYWHKWGEMSDRMVTLRQTEEGDRFWVLGGGRQMDTANLRGEPESMTQWIADVTGRRDIKVTEVLTFASYKLSRLAVDSEFSKGRVYLAGDAAHIHSPAGGQGMNNGISDAFSLAWRLSLAYKSLASTELMSSYSAERAPIIKTMLQRTTALLENSSISWGKFALKMGPKDKLPLFQLDLHYRWSPVIVDGMREKAPPNAGPNGNMNQGGIVLAGDRAPDAPGLVDLTGNDSSMKTLFRYFKPTHHTALLFTSSTGSLDAFVSALKQVPGGVVRSTVVLPGTASVRPDTQAEVDWRSRADCALKDCEGHAYDVYCVGARGGDVAVIVRPDGYIGAIVKDGEGVAKYFRKIVAA</sequence>
<dbReference type="STRING" id="5364.A0A5C3MT59"/>
<name>A0A5C3MT59_9AGAM</name>
<keyword evidence="8" id="KW-1185">Reference proteome</keyword>
<dbReference type="InterPro" id="IPR038220">
    <property type="entry name" value="PHOX_C_sf"/>
</dbReference>
<dbReference type="AlphaFoldDB" id="A0A5C3MT59"/>
<keyword evidence="4" id="KW-0560">Oxidoreductase</keyword>
<comment type="cofactor">
    <cofactor evidence="1">
        <name>FAD</name>
        <dbReference type="ChEBI" id="CHEBI:57692"/>
    </cofactor>
</comment>
<keyword evidence="5" id="KW-1133">Transmembrane helix</keyword>
<dbReference type="PRINTS" id="PR00420">
    <property type="entry name" value="RNGMNOXGNASE"/>
</dbReference>
<dbReference type="Pfam" id="PF01494">
    <property type="entry name" value="FAD_binding_3"/>
    <property type="match status" value="1"/>
</dbReference>
<dbReference type="PANTHER" id="PTHR43004">
    <property type="entry name" value="TRK SYSTEM POTASSIUM UPTAKE PROTEIN"/>
    <property type="match status" value="1"/>
</dbReference>
<evidence type="ECO:0000256" key="2">
    <source>
        <dbReference type="ARBA" id="ARBA00022630"/>
    </source>
</evidence>
<dbReference type="InterPro" id="IPR050641">
    <property type="entry name" value="RIFMO-like"/>
</dbReference>
<feature type="transmembrane region" description="Helical" evidence="5">
    <location>
        <begin position="21"/>
        <end position="40"/>
    </location>
</feature>
<keyword evidence="2" id="KW-0285">Flavoprotein</keyword>
<keyword evidence="3" id="KW-0274">FAD</keyword>
<dbReference type="InterPro" id="IPR036188">
    <property type="entry name" value="FAD/NAD-bd_sf"/>
</dbReference>
<dbReference type="GO" id="GO:0071949">
    <property type="term" value="F:FAD binding"/>
    <property type="evidence" value="ECO:0007669"/>
    <property type="project" value="InterPro"/>
</dbReference>
<evidence type="ECO:0000313" key="7">
    <source>
        <dbReference type="EMBL" id="TFK47975.1"/>
    </source>
</evidence>
<evidence type="ECO:0000256" key="1">
    <source>
        <dbReference type="ARBA" id="ARBA00001974"/>
    </source>
</evidence>
<dbReference type="Proteomes" id="UP000305948">
    <property type="component" value="Unassembled WGS sequence"/>
</dbReference>
<dbReference type="Gene3D" id="3.40.30.20">
    <property type="match status" value="1"/>
</dbReference>
<keyword evidence="5" id="KW-0812">Transmembrane</keyword>
<gene>
    <name evidence="7" type="ORF">OE88DRAFT_1738102</name>
</gene>
<dbReference type="Gene3D" id="3.30.70.2450">
    <property type="match status" value="1"/>
</dbReference>
<dbReference type="PANTHER" id="PTHR43004:SF19">
    <property type="entry name" value="BINDING MONOOXYGENASE, PUTATIVE (JCVI)-RELATED"/>
    <property type="match status" value="1"/>
</dbReference>
<dbReference type="InterPro" id="IPR002938">
    <property type="entry name" value="FAD-bd"/>
</dbReference>
<dbReference type="GO" id="GO:0016709">
    <property type="term" value="F:oxidoreductase activity, acting on paired donors, with incorporation or reduction of molecular oxygen, NAD(P)H as one donor, and incorporation of one atom of oxygen"/>
    <property type="evidence" value="ECO:0007669"/>
    <property type="project" value="UniProtKB-ARBA"/>
</dbReference>
<evidence type="ECO:0000313" key="8">
    <source>
        <dbReference type="Proteomes" id="UP000305948"/>
    </source>
</evidence>
<reference evidence="7 8" key="1">
    <citation type="journal article" date="2019" name="Nat. Ecol. Evol.">
        <title>Megaphylogeny resolves global patterns of mushroom evolution.</title>
        <authorList>
            <person name="Varga T."/>
            <person name="Krizsan K."/>
            <person name="Foldi C."/>
            <person name="Dima B."/>
            <person name="Sanchez-Garcia M."/>
            <person name="Sanchez-Ramirez S."/>
            <person name="Szollosi G.J."/>
            <person name="Szarkandi J.G."/>
            <person name="Papp V."/>
            <person name="Albert L."/>
            <person name="Andreopoulos W."/>
            <person name="Angelini C."/>
            <person name="Antonin V."/>
            <person name="Barry K.W."/>
            <person name="Bougher N.L."/>
            <person name="Buchanan P."/>
            <person name="Buyck B."/>
            <person name="Bense V."/>
            <person name="Catcheside P."/>
            <person name="Chovatia M."/>
            <person name="Cooper J."/>
            <person name="Damon W."/>
            <person name="Desjardin D."/>
            <person name="Finy P."/>
            <person name="Geml J."/>
            <person name="Haridas S."/>
            <person name="Hughes K."/>
            <person name="Justo A."/>
            <person name="Karasinski D."/>
            <person name="Kautmanova I."/>
            <person name="Kiss B."/>
            <person name="Kocsube S."/>
            <person name="Kotiranta H."/>
            <person name="LaButti K.M."/>
            <person name="Lechner B.E."/>
            <person name="Liimatainen K."/>
            <person name="Lipzen A."/>
            <person name="Lukacs Z."/>
            <person name="Mihaltcheva S."/>
            <person name="Morgado L.N."/>
            <person name="Niskanen T."/>
            <person name="Noordeloos M.E."/>
            <person name="Ohm R.A."/>
            <person name="Ortiz-Santana B."/>
            <person name="Ovrebo C."/>
            <person name="Racz N."/>
            <person name="Riley R."/>
            <person name="Savchenko A."/>
            <person name="Shiryaev A."/>
            <person name="Soop K."/>
            <person name="Spirin V."/>
            <person name="Szebenyi C."/>
            <person name="Tomsovsky M."/>
            <person name="Tulloss R.E."/>
            <person name="Uehling J."/>
            <person name="Grigoriev I.V."/>
            <person name="Vagvolgyi C."/>
            <person name="Papp T."/>
            <person name="Martin F.M."/>
            <person name="Miettinen O."/>
            <person name="Hibbett D.S."/>
            <person name="Nagy L.G."/>
        </authorList>
    </citation>
    <scope>NUCLEOTIDE SEQUENCE [LARGE SCALE GENOMIC DNA]</scope>
    <source>
        <strain evidence="7 8">OMC1185</strain>
    </source>
</reference>
<feature type="domain" description="FAD-binding" evidence="6">
    <location>
        <begin position="22"/>
        <end position="375"/>
    </location>
</feature>
<accession>A0A5C3MT59</accession>
<evidence type="ECO:0000256" key="5">
    <source>
        <dbReference type="SAM" id="Phobius"/>
    </source>
</evidence>
<evidence type="ECO:0000256" key="3">
    <source>
        <dbReference type="ARBA" id="ARBA00022827"/>
    </source>
</evidence>